<dbReference type="PROSITE" id="PS50113">
    <property type="entry name" value="PAC"/>
    <property type="match status" value="1"/>
</dbReference>
<dbReference type="SMART" id="SM00267">
    <property type="entry name" value="GGDEF"/>
    <property type="match status" value="1"/>
</dbReference>
<dbReference type="CDD" id="cd01948">
    <property type="entry name" value="EAL"/>
    <property type="match status" value="1"/>
</dbReference>
<evidence type="ECO:0000313" key="7">
    <source>
        <dbReference type="Proteomes" id="UP000014155"/>
    </source>
</evidence>
<accession>S0FNW1</accession>
<organism evidence="6 7">
    <name type="scientific">Ruminiclostridium cellobioparum subsp. termitidis CT1112</name>
    <dbReference type="NCBI Taxonomy" id="1195236"/>
    <lineage>
        <taxon>Bacteria</taxon>
        <taxon>Bacillati</taxon>
        <taxon>Bacillota</taxon>
        <taxon>Clostridia</taxon>
        <taxon>Eubacteriales</taxon>
        <taxon>Oscillospiraceae</taxon>
        <taxon>Ruminiclostridium</taxon>
    </lineage>
</organism>
<dbReference type="AlphaFoldDB" id="S0FNW1"/>
<keyword evidence="2" id="KW-1133">Transmembrane helix</keyword>
<dbReference type="CDD" id="cd01949">
    <property type="entry name" value="GGDEF"/>
    <property type="match status" value="1"/>
</dbReference>
<name>S0FNW1_RUMCE</name>
<evidence type="ECO:0000259" key="4">
    <source>
        <dbReference type="PROSITE" id="PS50883"/>
    </source>
</evidence>
<keyword evidence="7" id="KW-1185">Reference proteome</keyword>
<evidence type="ECO:0000259" key="3">
    <source>
        <dbReference type="PROSITE" id="PS50113"/>
    </source>
</evidence>
<dbReference type="eggNOG" id="COG5001">
    <property type="taxonomic scope" value="Bacteria"/>
</dbReference>
<evidence type="ECO:0000259" key="5">
    <source>
        <dbReference type="PROSITE" id="PS50887"/>
    </source>
</evidence>
<feature type="transmembrane region" description="Helical" evidence="2">
    <location>
        <begin position="9"/>
        <end position="27"/>
    </location>
</feature>
<dbReference type="InterPro" id="IPR000014">
    <property type="entry name" value="PAS"/>
</dbReference>
<evidence type="ECO:0000313" key="6">
    <source>
        <dbReference type="EMBL" id="EMS70809.1"/>
    </source>
</evidence>
<dbReference type="Gene3D" id="3.30.70.270">
    <property type="match status" value="1"/>
</dbReference>
<dbReference type="PROSITE" id="PS50887">
    <property type="entry name" value="GGDEF"/>
    <property type="match status" value="1"/>
</dbReference>
<keyword evidence="1" id="KW-0175">Coiled coil</keyword>
<dbReference type="InterPro" id="IPR000160">
    <property type="entry name" value="GGDEF_dom"/>
</dbReference>
<evidence type="ECO:0000256" key="2">
    <source>
        <dbReference type="SAM" id="Phobius"/>
    </source>
</evidence>
<dbReference type="InterPro" id="IPR001610">
    <property type="entry name" value="PAC"/>
</dbReference>
<sequence length="686" mass="78979">MFSGKPDKITLKITAIYLLIGAAWILLSDKVLNFLVKDLELVTVFSLIKGCLYVVISGLLIYFLINKSINQIKETEADLKHSCNDFSDANIKLEKANRQLAESQKELEEQYQQILIDQKKIQESEERYRFISEATNDAIWQEVNGVSTFSDRWYQITGYSKSDIEEAEGGWESFIHPEDRALFRDRMLIHKSCKTPYFNCEYRFRRKDGKYIWIYARGRAYFNAKGEFCHMAGSYTDITELKEYEHRLHHQAYHDQLTGLKNRFALNEKLNSLINESRDKKFALIYIDIDNFKYVNDTMGHRFGDLLLMQISDRLLGNEISNSTVYRIGGDEFLILVEKYYKKENLESIAVSILKAFKPCFVIGDLNTYTTISIGVSTYPEHGNETDELLKSADIAVYKAKEGGRNRIVFFNTPMNEEITERMTIEKHLRNALDNNEFELHYQPQLDIKRNAISGFEALLRWKNPELGSVPPMKFIGIAEATHLIIPIGEWVLREACRFLCKLEKAGYNGFNIAVNISMLQLLQDDFAHMVMDIIDSFGLNPKQIELEITESILMESYEVIAGKLKLLRARGINIALDDFGKGYSSLNYLKNLPITTLKVDKSFIDTISNTGNDKSLTDLIVKIGRSMDLCVVAEGVETQEQMDYLIKHKCHKIQGYLVGKPMQEADITKKIEEQNKIAFQEVSNL</sequence>
<dbReference type="PROSITE" id="PS50883">
    <property type="entry name" value="EAL"/>
    <property type="match status" value="1"/>
</dbReference>
<dbReference type="PANTHER" id="PTHR44757:SF2">
    <property type="entry name" value="BIOFILM ARCHITECTURE MAINTENANCE PROTEIN MBAA"/>
    <property type="match status" value="1"/>
</dbReference>
<dbReference type="Gene3D" id="3.30.450.20">
    <property type="entry name" value="PAS domain"/>
    <property type="match status" value="1"/>
</dbReference>
<dbReference type="Pfam" id="PF08447">
    <property type="entry name" value="PAS_3"/>
    <property type="match status" value="1"/>
</dbReference>
<dbReference type="PATRIC" id="fig|1195236.3.peg.3615"/>
<dbReference type="PANTHER" id="PTHR44757">
    <property type="entry name" value="DIGUANYLATE CYCLASE DGCP"/>
    <property type="match status" value="1"/>
</dbReference>
<dbReference type="SUPFAM" id="SSF55073">
    <property type="entry name" value="Nucleotide cyclase"/>
    <property type="match status" value="1"/>
</dbReference>
<dbReference type="NCBIfam" id="TIGR00254">
    <property type="entry name" value="GGDEF"/>
    <property type="match status" value="1"/>
</dbReference>
<keyword evidence="2" id="KW-0812">Transmembrane</keyword>
<feature type="domain" description="PAC" evidence="3">
    <location>
        <begin position="198"/>
        <end position="250"/>
    </location>
</feature>
<gene>
    <name evidence="6" type="ORF">CTER_3392</name>
</gene>
<dbReference type="STRING" id="1195236.CTER_3392"/>
<dbReference type="EMBL" id="AORV01000046">
    <property type="protein sequence ID" value="EMS70809.1"/>
    <property type="molecule type" value="Genomic_DNA"/>
</dbReference>
<protein>
    <submittedName>
        <fullName evidence="6">PAS domain S-box/diguanylate cyclase (GGDEF) domain-containing protein</fullName>
    </submittedName>
</protein>
<dbReference type="NCBIfam" id="TIGR00229">
    <property type="entry name" value="sensory_box"/>
    <property type="match status" value="1"/>
</dbReference>
<dbReference type="CDD" id="cd00130">
    <property type="entry name" value="PAS"/>
    <property type="match status" value="1"/>
</dbReference>
<dbReference type="InterPro" id="IPR052155">
    <property type="entry name" value="Biofilm_reg_signaling"/>
</dbReference>
<dbReference type="InterPro" id="IPR035919">
    <property type="entry name" value="EAL_sf"/>
</dbReference>
<dbReference type="SMART" id="SM00086">
    <property type="entry name" value="PAC"/>
    <property type="match status" value="1"/>
</dbReference>
<dbReference type="InterPro" id="IPR001633">
    <property type="entry name" value="EAL_dom"/>
</dbReference>
<feature type="transmembrane region" description="Helical" evidence="2">
    <location>
        <begin position="47"/>
        <end position="65"/>
    </location>
</feature>
<dbReference type="InterPro" id="IPR013655">
    <property type="entry name" value="PAS_fold_3"/>
</dbReference>
<dbReference type="InterPro" id="IPR029787">
    <property type="entry name" value="Nucleotide_cyclase"/>
</dbReference>
<comment type="caution">
    <text evidence="6">The sequence shown here is derived from an EMBL/GenBank/DDBJ whole genome shotgun (WGS) entry which is preliminary data.</text>
</comment>
<feature type="coiled-coil region" evidence="1">
    <location>
        <begin position="86"/>
        <end position="117"/>
    </location>
</feature>
<dbReference type="SUPFAM" id="SSF55785">
    <property type="entry name" value="PYP-like sensor domain (PAS domain)"/>
    <property type="match status" value="1"/>
</dbReference>
<dbReference type="Proteomes" id="UP000014155">
    <property type="component" value="Unassembled WGS sequence"/>
</dbReference>
<dbReference type="RefSeq" id="WP_004627628.1">
    <property type="nucleotide sequence ID" value="NZ_AORV01000046.1"/>
</dbReference>
<evidence type="ECO:0000256" key="1">
    <source>
        <dbReference type="SAM" id="Coils"/>
    </source>
</evidence>
<dbReference type="SUPFAM" id="SSF141868">
    <property type="entry name" value="EAL domain-like"/>
    <property type="match status" value="1"/>
</dbReference>
<dbReference type="InterPro" id="IPR000700">
    <property type="entry name" value="PAS-assoc_C"/>
</dbReference>
<dbReference type="InterPro" id="IPR035965">
    <property type="entry name" value="PAS-like_dom_sf"/>
</dbReference>
<reference evidence="6 7" key="1">
    <citation type="journal article" date="2013" name="Genome Announc.">
        <title>Draft Genome Sequence of the Cellulolytic, Mesophilic, Anaerobic Bacterium Clostridium termitidis Strain CT1112 (DSM 5398).</title>
        <authorList>
            <person name="Lal S."/>
            <person name="Ramachandran U."/>
            <person name="Zhang X."/>
            <person name="Munir R."/>
            <person name="Sparling R."/>
            <person name="Levin D.B."/>
        </authorList>
    </citation>
    <scope>NUCLEOTIDE SEQUENCE [LARGE SCALE GENOMIC DNA]</scope>
    <source>
        <strain evidence="6 7">CT1112</strain>
    </source>
</reference>
<dbReference type="Pfam" id="PF00563">
    <property type="entry name" value="EAL"/>
    <property type="match status" value="1"/>
</dbReference>
<dbReference type="SMART" id="SM00052">
    <property type="entry name" value="EAL"/>
    <property type="match status" value="1"/>
</dbReference>
<dbReference type="Gene3D" id="3.20.20.450">
    <property type="entry name" value="EAL domain"/>
    <property type="match status" value="1"/>
</dbReference>
<proteinExistence type="predicted"/>
<dbReference type="Pfam" id="PF00990">
    <property type="entry name" value="GGDEF"/>
    <property type="match status" value="1"/>
</dbReference>
<feature type="domain" description="EAL" evidence="4">
    <location>
        <begin position="422"/>
        <end position="676"/>
    </location>
</feature>
<dbReference type="InterPro" id="IPR043128">
    <property type="entry name" value="Rev_trsase/Diguanyl_cyclase"/>
</dbReference>
<feature type="domain" description="GGDEF" evidence="5">
    <location>
        <begin position="280"/>
        <end position="413"/>
    </location>
</feature>
<keyword evidence="2" id="KW-0472">Membrane</keyword>